<evidence type="ECO:0000256" key="2">
    <source>
        <dbReference type="SAM" id="MobiDB-lite"/>
    </source>
</evidence>
<dbReference type="Gene3D" id="4.10.280.10">
    <property type="entry name" value="Helix-loop-helix DNA-binding domain"/>
    <property type="match status" value="1"/>
</dbReference>
<feature type="domain" description="BHLH" evidence="3">
    <location>
        <begin position="120"/>
        <end position="171"/>
    </location>
</feature>
<comment type="caution">
    <text evidence="4">The sequence shown here is derived from an EMBL/GenBank/DDBJ whole genome shotgun (WGS) entry which is preliminary data.</text>
</comment>
<accession>A0AAD7W568</accession>
<evidence type="ECO:0000256" key="1">
    <source>
        <dbReference type="SAM" id="Coils"/>
    </source>
</evidence>
<dbReference type="Proteomes" id="UP001221898">
    <property type="component" value="Unassembled WGS sequence"/>
</dbReference>
<feature type="compositionally biased region" description="Low complexity" evidence="2">
    <location>
        <begin position="28"/>
        <end position="48"/>
    </location>
</feature>
<dbReference type="EMBL" id="JAINUG010000284">
    <property type="protein sequence ID" value="KAJ8383863.1"/>
    <property type="molecule type" value="Genomic_DNA"/>
</dbReference>
<keyword evidence="5" id="KW-1185">Reference proteome</keyword>
<dbReference type="AlphaFoldDB" id="A0AAD7W568"/>
<dbReference type="Pfam" id="PF00010">
    <property type="entry name" value="HLH"/>
    <property type="match status" value="1"/>
</dbReference>
<sequence>MSTQGSQSRATTLVPTPAVTAQRAAAVTCAAGSAGSTPLEHAAASEASSLEEETSEESGDDGEDGDAYRNEADAVDIETVEELSEKKRIARMQRKLNNIGLIGQAGLEPQLQTWQVEAQAARQIHTMSERRRRWRLRDMFLQLQQVLGMPHVSRVSRYYVLKQALDEIQALVEKCERLEEKKRRMTQKRAVYIRMIAQRSGKTEELIIGKLQDICAKQRSLEAHRKRVAPQQALGPDRNKNPLPQPQKGKASFCQRL</sequence>
<feature type="region of interest" description="Disordered" evidence="2">
    <location>
        <begin position="225"/>
        <end position="257"/>
    </location>
</feature>
<organism evidence="4 5">
    <name type="scientific">Aldrovandia affinis</name>
    <dbReference type="NCBI Taxonomy" id="143900"/>
    <lineage>
        <taxon>Eukaryota</taxon>
        <taxon>Metazoa</taxon>
        <taxon>Chordata</taxon>
        <taxon>Craniata</taxon>
        <taxon>Vertebrata</taxon>
        <taxon>Euteleostomi</taxon>
        <taxon>Actinopterygii</taxon>
        <taxon>Neopterygii</taxon>
        <taxon>Teleostei</taxon>
        <taxon>Notacanthiformes</taxon>
        <taxon>Halosauridae</taxon>
        <taxon>Aldrovandia</taxon>
    </lineage>
</organism>
<dbReference type="GO" id="GO:0046983">
    <property type="term" value="F:protein dimerization activity"/>
    <property type="evidence" value="ECO:0007669"/>
    <property type="project" value="InterPro"/>
</dbReference>
<dbReference type="SMART" id="SM00353">
    <property type="entry name" value="HLH"/>
    <property type="match status" value="1"/>
</dbReference>
<evidence type="ECO:0000259" key="3">
    <source>
        <dbReference type="PROSITE" id="PS50888"/>
    </source>
</evidence>
<keyword evidence="1" id="KW-0175">Coiled coil</keyword>
<feature type="region of interest" description="Disordered" evidence="2">
    <location>
        <begin position="28"/>
        <end position="71"/>
    </location>
</feature>
<dbReference type="InterPro" id="IPR036638">
    <property type="entry name" value="HLH_DNA-bd_sf"/>
</dbReference>
<feature type="compositionally biased region" description="Acidic residues" evidence="2">
    <location>
        <begin position="49"/>
        <end position="65"/>
    </location>
</feature>
<proteinExistence type="predicted"/>
<reference evidence="4" key="1">
    <citation type="journal article" date="2023" name="Science">
        <title>Genome structures resolve the early diversification of teleost fishes.</title>
        <authorList>
            <person name="Parey E."/>
            <person name="Louis A."/>
            <person name="Montfort J."/>
            <person name="Bouchez O."/>
            <person name="Roques C."/>
            <person name="Iampietro C."/>
            <person name="Lluch J."/>
            <person name="Castinel A."/>
            <person name="Donnadieu C."/>
            <person name="Desvignes T."/>
            <person name="Floi Bucao C."/>
            <person name="Jouanno E."/>
            <person name="Wen M."/>
            <person name="Mejri S."/>
            <person name="Dirks R."/>
            <person name="Jansen H."/>
            <person name="Henkel C."/>
            <person name="Chen W.J."/>
            <person name="Zahm M."/>
            <person name="Cabau C."/>
            <person name="Klopp C."/>
            <person name="Thompson A.W."/>
            <person name="Robinson-Rechavi M."/>
            <person name="Braasch I."/>
            <person name="Lecointre G."/>
            <person name="Bobe J."/>
            <person name="Postlethwait J.H."/>
            <person name="Berthelot C."/>
            <person name="Roest Crollius H."/>
            <person name="Guiguen Y."/>
        </authorList>
    </citation>
    <scope>NUCLEOTIDE SEQUENCE</scope>
    <source>
        <strain evidence="4">NC1722</strain>
    </source>
</reference>
<name>A0AAD7W568_9TELE</name>
<gene>
    <name evidence="4" type="ORF">AAFF_G00214330</name>
</gene>
<evidence type="ECO:0000313" key="4">
    <source>
        <dbReference type="EMBL" id="KAJ8383863.1"/>
    </source>
</evidence>
<dbReference type="InterPro" id="IPR011598">
    <property type="entry name" value="bHLH_dom"/>
</dbReference>
<dbReference type="PROSITE" id="PS50888">
    <property type="entry name" value="BHLH"/>
    <property type="match status" value="1"/>
</dbReference>
<protein>
    <recommendedName>
        <fullName evidence="3">BHLH domain-containing protein</fullName>
    </recommendedName>
</protein>
<evidence type="ECO:0000313" key="5">
    <source>
        <dbReference type="Proteomes" id="UP001221898"/>
    </source>
</evidence>
<feature type="coiled-coil region" evidence="1">
    <location>
        <begin position="161"/>
        <end position="195"/>
    </location>
</feature>
<dbReference type="SUPFAM" id="SSF47459">
    <property type="entry name" value="HLH, helix-loop-helix DNA-binding domain"/>
    <property type="match status" value="1"/>
</dbReference>